<evidence type="ECO:0000313" key="3">
    <source>
        <dbReference type="Proteomes" id="UP000330809"/>
    </source>
</evidence>
<dbReference type="EMBL" id="CAACYJ010000027">
    <property type="protein sequence ID" value="VFB19384.1"/>
    <property type="molecule type" value="Genomic_DNA"/>
</dbReference>
<sequence length="514" mass="58795">MRLEHYAPVAYRMVFSEQCAPLSIMLRDYASGIIELAAHYRCLPTEVDLGACRPPYKSQPVQLTVSQALLDDVATKAGGDEIKRSCTGGISEFADEIKHRVSSFSSVALTSQMPHTQSEMNERFDTEVIAPYPDRQEIVDAISALQFNPFRFLLRPFEILEELDELDELEEAEGVDAVEEFEEVEGVEAVEEFEELEAHDHSEELQQLEKRLVDLLDVDEKRRFTDEFRWCIVRSEKYPRTLEGVDMEAAKRWVAKRAYDFGWTEERFPSDSSHRHSYSRERPLCERIGAKYEWLALDELLCRLADSNWLSEARVDGTRDYRSSIDLGFHRDIDPTVLQGLSDAGSDSVDISPIVLEEISEDCLQQWPFKLDPSLGMRSLVGRTDKAGEKWLVLYEHQLYIENEPLNYFDAFVPLSHAGEDVNSVNWSNTIVFGTASVNLFNGSFYIKTFSKFSNGANRAQIRVRVRSSEPYFNLLVDGQKVTLFLRTSMPTIDARNKFFEIQPSTLYSGFAIG</sequence>
<proteinExistence type="predicted"/>
<dbReference type="Proteomes" id="UP000330809">
    <property type="component" value="Unassembled WGS sequence"/>
</dbReference>
<accession>A0A449IIY5</accession>
<name>A0A449IIY5_PSEFR</name>
<reference evidence="2 3" key="1">
    <citation type="submission" date="2019-02" db="EMBL/GenBank/DDBJ databases">
        <authorList>
            <consortium name="Pathogen Informatics"/>
        </authorList>
    </citation>
    <scope>NUCLEOTIDE SEQUENCE [LARGE SCALE GENOMIC DNA]</scope>
    <source>
        <strain evidence="2 3">3012STDY7103891</strain>
    </source>
</reference>
<dbReference type="AlphaFoldDB" id="A0A449IIY5"/>
<evidence type="ECO:0000256" key="1">
    <source>
        <dbReference type="SAM" id="Coils"/>
    </source>
</evidence>
<protein>
    <submittedName>
        <fullName evidence="2">ATPase AAA</fullName>
    </submittedName>
</protein>
<gene>
    <name evidence="2" type="ORF">NCTC10754_01975</name>
</gene>
<evidence type="ECO:0000313" key="2">
    <source>
        <dbReference type="EMBL" id="VFB19384.1"/>
    </source>
</evidence>
<organism evidence="2 3">
    <name type="scientific">Pseudomonas fragi</name>
    <dbReference type="NCBI Taxonomy" id="296"/>
    <lineage>
        <taxon>Bacteria</taxon>
        <taxon>Pseudomonadati</taxon>
        <taxon>Pseudomonadota</taxon>
        <taxon>Gammaproteobacteria</taxon>
        <taxon>Pseudomonadales</taxon>
        <taxon>Pseudomonadaceae</taxon>
        <taxon>Pseudomonas</taxon>
    </lineage>
</organism>
<feature type="coiled-coil region" evidence="1">
    <location>
        <begin position="191"/>
        <end position="218"/>
    </location>
</feature>
<keyword evidence="1" id="KW-0175">Coiled coil</keyword>